<accession>A0A1N6ZAH4</accession>
<dbReference type="EMBL" id="FTNI01000007">
    <property type="protein sequence ID" value="SIR23797.1"/>
    <property type="molecule type" value="Genomic_DNA"/>
</dbReference>
<dbReference type="GO" id="GO:0006355">
    <property type="term" value="P:regulation of DNA-templated transcription"/>
    <property type="evidence" value="ECO:0007669"/>
    <property type="project" value="UniProtKB-ARBA"/>
</dbReference>
<reference evidence="5" key="1">
    <citation type="submission" date="2017-01" db="EMBL/GenBank/DDBJ databases">
        <authorList>
            <person name="Varghese N."/>
            <person name="Submissions S."/>
        </authorList>
    </citation>
    <scope>NUCLEOTIDE SEQUENCE [LARGE SCALE GENOMIC DNA]</scope>
    <source>
        <strain evidence="5">ATCC 12950</strain>
    </source>
</reference>
<dbReference type="GO" id="GO:0003677">
    <property type="term" value="F:DNA binding"/>
    <property type="evidence" value="ECO:0007669"/>
    <property type="project" value="UniProtKB-UniRule"/>
</dbReference>
<dbReference type="InterPro" id="IPR041467">
    <property type="entry name" value="Sco4008_C"/>
</dbReference>
<evidence type="ECO:0000259" key="3">
    <source>
        <dbReference type="PROSITE" id="PS50977"/>
    </source>
</evidence>
<dbReference type="PANTHER" id="PTHR30328:SF54">
    <property type="entry name" value="HTH-TYPE TRANSCRIPTIONAL REPRESSOR SCO4008"/>
    <property type="match status" value="1"/>
</dbReference>
<name>A0A1N6ZAH4_9ACTN</name>
<dbReference type="Pfam" id="PF00440">
    <property type="entry name" value="TetR_N"/>
    <property type="match status" value="1"/>
</dbReference>
<dbReference type="SUPFAM" id="SSF46689">
    <property type="entry name" value="Homeodomain-like"/>
    <property type="match status" value="1"/>
</dbReference>
<dbReference type="RefSeq" id="WP_076434613.1">
    <property type="nucleotide sequence ID" value="NZ_FTNI01000007.1"/>
</dbReference>
<keyword evidence="5" id="KW-1185">Reference proteome</keyword>
<sequence length="194" mass="20578">MATGNAEATKARILEAARDEFSAHGIAGARVDRIAKAAGCNKNLLYIYFQSKETLFATVLEQNLRRVYDELRFTPDDLPGYAARVFDFAMAEPGLMRLMAWAGLEQETGEVALRHAAQSAKVSAMEAARDADGPAARFAPEFLLTAILALATAWSAASPFGPRLSPGLAAAPDTLRTQIADAVAAITGAPRTGP</sequence>
<dbReference type="InterPro" id="IPR036271">
    <property type="entry name" value="Tet_transcr_reg_TetR-rel_C_sf"/>
</dbReference>
<dbReference type="PROSITE" id="PS50977">
    <property type="entry name" value="HTH_TETR_2"/>
    <property type="match status" value="1"/>
</dbReference>
<organism evidence="4 5">
    <name type="scientific">Microbispora rosea</name>
    <dbReference type="NCBI Taxonomy" id="58117"/>
    <lineage>
        <taxon>Bacteria</taxon>
        <taxon>Bacillati</taxon>
        <taxon>Actinomycetota</taxon>
        <taxon>Actinomycetes</taxon>
        <taxon>Streptosporangiales</taxon>
        <taxon>Streptosporangiaceae</taxon>
        <taxon>Microbispora</taxon>
    </lineage>
</organism>
<proteinExistence type="predicted"/>
<dbReference type="InterPro" id="IPR009057">
    <property type="entry name" value="Homeodomain-like_sf"/>
</dbReference>
<dbReference type="InterPro" id="IPR001647">
    <property type="entry name" value="HTH_TetR"/>
</dbReference>
<feature type="domain" description="HTH tetR-type" evidence="3">
    <location>
        <begin position="7"/>
        <end position="67"/>
    </location>
</feature>
<dbReference type="Gene3D" id="1.10.357.10">
    <property type="entry name" value="Tetracycline Repressor, domain 2"/>
    <property type="match status" value="1"/>
</dbReference>
<feature type="DNA-binding region" description="H-T-H motif" evidence="2">
    <location>
        <begin position="30"/>
        <end position="49"/>
    </location>
</feature>
<dbReference type="PANTHER" id="PTHR30328">
    <property type="entry name" value="TRANSCRIPTIONAL REPRESSOR"/>
    <property type="match status" value="1"/>
</dbReference>
<protein>
    <submittedName>
        <fullName evidence="4">Transcriptional regulator, TetR family</fullName>
    </submittedName>
</protein>
<dbReference type="SUPFAM" id="SSF48498">
    <property type="entry name" value="Tetracyclin repressor-like, C-terminal domain"/>
    <property type="match status" value="1"/>
</dbReference>
<dbReference type="PRINTS" id="PR00455">
    <property type="entry name" value="HTHTETR"/>
</dbReference>
<evidence type="ECO:0000313" key="5">
    <source>
        <dbReference type="Proteomes" id="UP000186096"/>
    </source>
</evidence>
<evidence type="ECO:0000256" key="1">
    <source>
        <dbReference type="ARBA" id="ARBA00023125"/>
    </source>
</evidence>
<evidence type="ECO:0000313" key="4">
    <source>
        <dbReference type="EMBL" id="SIR23797.1"/>
    </source>
</evidence>
<dbReference type="InterPro" id="IPR050109">
    <property type="entry name" value="HTH-type_TetR-like_transc_reg"/>
</dbReference>
<evidence type="ECO:0000256" key="2">
    <source>
        <dbReference type="PROSITE-ProRule" id="PRU00335"/>
    </source>
</evidence>
<dbReference type="OrthoDB" id="4726108at2"/>
<gene>
    <name evidence="4" type="ORF">SAMN05421833_10760</name>
</gene>
<dbReference type="Proteomes" id="UP000186096">
    <property type="component" value="Unassembled WGS sequence"/>
</dbReference>
<dbReference type="Pfam" id="PF17926">
    <property type="entry name" value="TetR_C_21"/>
    <property type="match status" value="1"/>
</dbReference>
<dbReference type="AlphaFoldDB" id="A0A1N6ZAH4"/>
<keyword evidence="1 2" id="KW-0238">DNA-binding</keyword>